<dbReference type="Proteomes" id="UP000633136">
    <property type="component" value="Unassembled WGS sequence"/>
</dbReference>
<dbReference type="GO" id="GO:0005886">
    <property type="term" value="C:plasma membrane"/>
    <property type="evidence" value="ECO:0007669"/>
    <property type="project" value="UniProtKB-SubCell"/>
</dbReference>
<reference evidence="8" key="2">
    <citation type="submission" date="2020-09" db="EMBL/GenBank/DDBJ databases">
        <authorList>
            <person name="Sun Q."/>
            <person name="Zhou Y."/>
        </authorList>
    </citation>
    <scope>NUCLEOTIDE SEQUENCE</scope>
    <source>
        <strain evidence="8">CGMCC 1.15388</strain>
    </source>
</reference>
<feature type="domain" description="ABC3 transporter permease C-terminal" evidence="7">
    <location>
        <begin position="58"/>
        <end position="174"/>
    </location>
</feature>
<feature type="transmembrane region" description="Helical" evidence="6">
    <location>
        <begin position="99"/>
        <end position="125"/>
    </location>
</feature>
<sequence length="436" mass="45800">MIRLMLTRLFAERSVWLLPTAGFALTSGIGLMVLGGALRLYSLDHPEFGMLYGLFASIALVLLLIPMFALMSSAARLLARRRDERLSTLRLLGAGSGQLRGLVVAEAAVLAAVGTLAGVVLYLALMPAVGLIPFAGRRMGAEGLWVGSTVLAGVCAGVLFFAVVASFLGLQRIRVTPLGIRTSRSAQQVWGGRAVVAGIAVVAVVVIYYSVPLQNQALIFGVLLAFLAVPLLAVQLIGPWVLRLVAVVQVKRAKTAEKLIAARGVLESPQQMWRQVGGAAIAAFTGVIAGSGAALMQGLEQGNITAAEQVMIGDIQRGVMVTLAVTFLMTACSVALNQSAQIVDRRDLCAGMVRMGFTLDQLQRVRRLSVMRSLTAVLIISVGAACIFVLPVLGYAIVVSPLAVATVVLALIGGAGLIRLGMLSTRPALRSVAQLR</sequence>
<keyword evidence="4 6" id="KW-1133">Transmembrane helix</keyword>
<feature type="transmembrane region" description="Helical" evidence="6">
    <location>
        <begin position="190"/>
        <end position="211"/>
    </location>
</feature>
<evidence type="ECO:0000256" key="2">
    <source>
        <dbReference type="ARBA" id="ARBA00022475"/>
    </source>
</evidence>
<accession>A0A917AKK8</accession>
<feature type="transmembrane region" description="Helical" evidence="6">
    <location>
        <begin position="276"/>
        <end position="295"/>
    </location>
</feature>
<keyword evidence="2" id="KW-1003">Cell membrane</keyword>
<evidence type="ECO:0000313" key="9">
    <source>
        <dbReference type="Proteomes" id="UP000633136"/>
    </source>
</evidence>
<evidence type="ECO:0000256" key="1">
    <source>
        <dbReference type="ARBA" id="ARBA00004651"/>
    </source>
</evidence>
<dbReference type="InterPro" id="IPR003838">
    <property type="entry name" value="ABC3_permease_C"/>
</dbReference>
<comment type="caution">
    <text evidence="8">The sequence shown here is derived from an EMBL/GenBank/DDBJ whole genome shotgun (WGS) entry which is preliminary data.</text>
</comment>
<evidence type="ECO:0000256" key="5">
    <source>
        <dbReference type="ARBA" id="ARBA00023136"/>
    </source>
</evidence>
<name>A0A917AKK8_9MICC</name>
<feature type="transmembrane region" description="Helical" evidence="6">
    <location>
        <begin position="145"/>
        <end position="170"/>
    </location>
</feature>
<proteinExistence type="predicted"/>
<evidence type="ECO:0000256" key="6">
    <source>
        <dbReference type="SAM" id="Phobius"/>
    </source>
</evidence>
<evidence type="ECO:0000256" key="3">
    <source>
        <dbReference type="ARBA" id="ARBA00022692"/>
    </source>
</evidence>
<feature type="transmembrane region" description="Helical" evidence="6">
    <location>
        <begin position="403"/>
        <end position="422"/>
    </location>
</feature>
<reference evidence="8" key="1">
    <citation type="journal article" date="2014" name="Int. J. Syst. Evol. Microbiol.">
        <title>Complete genome sequence of Corynebacterium casei LMG S-19264T (=DSM 44701T), isolated from a smear-ripened cheese.</title>
        <authorList>
            <consortium name="US DOE Joint Genome Institute (JGI-PGF)"/>
            <person name="Walter F."/>
            <person name="Albersmeier A."/>
            <person name="Kalinowski J."/>
            <person name="Ruckert C."/>
        </authorList>
    </citation>
    <scope>NUCLEOTIDE SEQUENCE</scope>
    <source>
        <strain evidence="8">CGMCC 1.15388</strain>
    </source>
</reference>
<dbReference type="AlphaFoldDB" id="A0A917AKK8"/>
<dbReference type="Pfam" id="PF02687">
    <property type="entry name" value="FtsX"/>
    <property type="match status" value="1"/>
</dbReference>
<feature type="transmembrane region" description="Helical" evidence="6">
    <location>
        <begin position="217"/>
        <end position="242"/>
    </location>
</feature>
<dbReference type="EMBL" id="BMIS01000001">
    <property type="protein sequence ID" value="GGE58286.1"/>
    <property type="molecule type" value="Genomic_DNA"/>
</dbReference>
<keyword evidence="3 6" id="KW-0812">Transmembrane</keyword>
<evidence type="ECO:0000259" key="7">
    <source>
        <dbReference type="Pfam" id="PF02687"/>
    </source>
</evidence>
<feature type="transmembrane region" description="Helical" evidence="6">
    <location>
        <begin position="15"/>
        <end position="38"/>
    </location>
</feature>
<keyword evidence="5 6" id="KW-0472">Membrane</keyword>
<feature type="transmembrane region" description="Helical" evidence="6">
    <location>
        <begin position="50"/>
        <end position="78"/>
    </location>
</feature>
<evidence type="ECO:0000256" key="4">
    <source>
        <dbReference type="ARBA" id="ARBA00022989"/>
    </source>
</evidence>
<evidence type="ECO:0000313" key="8">
    <source>
        <dbReference type="EMBL" id="GGE58286.1"/>
    </source>
</evidence>
<dbReference type="RefSeq" id="WP_188682045.1">
    <property type="nucleotide sequence ID" value="NZ_BMIS01000001.1"/>
</dbReference>
<comment type="subcellular location">
    <subcellularLocation>
        <location evidence="1">Cell membrane</location>
        <topology evidence="1">Multi-pass membrane protein</topology>
    </subcellularLocation>
</comment>
<keyword evidence="9" id="KW-1185">Reference proteome</keyword>
<gene>
    <name evidence="8" type="ORF">GCM10011401_01260</name>
</gene>
<protein>
    <recommendedName>
        <fullName evidence="7">ABC3 transporter permease C-terminal domain-containing protein</fullName>
    </recommendedName>
</protein>
<feature type="transmembrane region" description="Helical" evidence="6">
    <location>
        <begin position="315"/>
        <end position="336"/>
    </location>
</feature>
<feature type="transmembrane region" description="Helical" evidence="6">
    <location>
        <begin position="374"/>
        <end position="397"/>
    </location>
</feature>
<organism evidence="8 9">
    <name type="scientific">Nesterenkonia cremea</name>
    <dbReference type="NCBI Taxonomy" id="1882340"/>
    <lineage>
        <taxon>Bacteria</taxon>
        <taxon>Bacillati</taxon>
        <taxon>Actinomycetota</taxon>
        <taxon>Actinomycetes</taxon>
        <taxon>Micrococcales</taxon>
        <taxon>Micrococcaceae</taxon>
        <taxon>Nesterenkonia</taxon>
    </lineage>
</organism>